<dbReference type="Gene3D" id="1.10.630.10">
    <property type="entry name" value="Cytochrome P450"/>
    <property type="match status" value="1"/>
</dbReference>
<evidence type="ECO:0000256" key="4">
    <source>
        <dbReference type="ARBA" id="ARBA00023004"/>
    </source>
</evidence>
<evidence type="ECO:0008006" key="8">
    <source>
        <dbReference type="Google" id="ProtNLM"/>
    </source>
</evidence>
<comment type="caution">
    <text evidence="6">The sequence shown here is derived from an EMBL/GenBank/DDBJ whole genome shotgun (WGS) entry which is preliminary data.</text>
</comment>
<evidence type="ECO:0000256" key="2">
    <source>
        <dbReference type="ARBA" id="ARBA00022723"/>
    </source>
</evidence>
<dbReference type="EMBL" id="JBHFEH010000052">
    <property type="protein sequence ID" value="KAL2050103.1"/>
    <property type="molecule type" value="Genomic_DNA"/>
</dbReference>
<dbReference type="PANTHER" id="PTHR46300">
    <property type="entry name" value="P450, PUTATIVE (EUROFUNG)-RELATED-RELATED"/>
    <property type="match status" value="1"/>
</dbReference>
<evidence type="ECO:0000256" key="1">
    <source>
        <dbReference type="ARBA" id="ARBA00010617"/>
    </source>
</evidence>
<reference evidence="6 7" key="1">
    <citation type="submission" date="2024-09" db="EMBL/GenBank/DDBJ databases">
        <title>Rethinking Asexuality: The Enigmatic Case of Functional Sexual Genes in Lepraria (Stereocaulaceae).</title>
        <authorList>
            <person name="Doellman M."/>
            <person name="Sun Y."/>
            <person name="Barcenas-Pena A."/>
            <person name="Lumbsch H.T."/>
            <person name="Grewe F."/>
        </authorList>
    </citation>
    <scope>NUCLEOTIDE SEQUENCE [LARGE SCALE GENOMIC DNA]</scope>
    <source>
        <strain evidence="6 7">Grewe 0041</strain>
    </source>
</reference>
<proteinExistence type="inferred from homology"/>
<dbReference type="Proteomes" id="UP001590951">
    <property type="component" value="Unassembled WGS sequence"/>
</dbReference>
<sequence>MMGQSRYDVFRTWWKPVKQAIANGTAAPSFVRDVLLNMETNYSGDDEEAIYLATSIIAAGSDNARMTLNTFVMAALCYPDAMQKARDEAGRVCGSNAQRLPALDDMEMMPYICAMVKETLRWRPWYP</sequence>
<comment type="similarity">
    <text evidence="1">Belongs to the cytochrome P450 family.</text>
</comment>
<gene>
    <name evidence="6" type="ORF">ABVK25_009606</name>
</gene>
<keyword evidence="3" id="KW-0560">Oxidoreductase</keyword>
<dbReference type="InterPro" id="IPR036396">
    <property type="entry name" value="Cyt_P450_sf"/>
</dbReference>
<accession>A0ABR4AY88</accession>
<organism evidence="6 7">
    <name type="scientific">Lepraria finkii</name>
    <dbReference type="NCBI Taxonomy" id="1340010"/>
    <lineage>
        <taxon>Eukaryota</taxon>
        <taxon>Fungi</taxon>
        <taxon>Dikarya</taxon>
        <taxon>Ascomycota</taxon>
        <taxon>Pezizomycotina</taxon>
        <taxon>Lecanoromycetes</taxon>
        <taxon>OSLEUM clade</taxon>
        <taxon>Lecanoromycetidae</taxon>
        <taxon>Lecanorales</taxon>
        <taxon>Lecanorineae</taxon>
        <taxon>Stereocaulaceae</taxon>
        <taxon>Lepraria</taxon>
    </lineage>
</organism>
<keyword evidence="2" id="KW-0479">Metal-binding</keyword>
<evidence type="ECO:0000256" key="3">
    <source>
        <dbReference type="ARBA" id="ARBA00023002"/>
    </source>
</evidence>
<name>A0ABR4AY88_9LECA</name>
<dbReference type="InterPro" id="IPR050364">
    <property type="entry name" value="Cytochrome_P450_fung"/>
</dbReference>
<evidence type="ECO:0000313" key="6">
    <source>
        <dbReference type="EMBL" id="KAL2050103.1"/>
    </source>
</evidence>
<dbReference type="SUPFAM" id="SSF48264">
    <property type="entry name" value="Cytochrome P450"/>
    <property type="match status" value="1"/>
</dbReference>
<evidence type="ECO:0000256" key="5">
    <source>
        <dbReference type="ARBA" id="ARBA00023033"/>
    </source>
</evidence>
<evidence type="ECO:0000313" key="7">
    <source>
        <dbReference type="Proteomes" id="UP001590951"/>
    </source>
</evidence>
<dbReference type="Pfam" id="PF00067">
    <property type="entry name" value="p450"/>
    <property type="match status" value="1"/>
</dbReference>
<dbReference type="PANTHER" id="PTHR46300:SF2">
    <property type="entry name" value="CYTOCHROME P450 MONOOXYGENASE ALNH-RELATED"/>
    <property type="match status" value="1"/>
</dbReference>
<keyword evidence="7" id="KW-1185">Reference proteome</keyword>
<protein>
    <recommendedName>
        <fullName evidence="8">Cytochrome P450</fullName>
    </recommendedName>
</protein>
<dbReference type="InterPro" id="IPR001128">
    <property type="entry name" value="Cyt_P450"/>
</dbReference>
<keyword evidence="4" id="KW-0408">Iron</keyword>
<keyword evidence="5" id="KW-0503">Monooxygenase</keyword>